<feature type="compositionally biased region" description="Polar residues" evidence="1">
    <location>
        <begin position="232"/>
        <end position="245"/>
    </location>
</feature>
<organism evidence="2 3">
    <name type="scientific">Mycena chlorophos</name>
    <name type="common">Agaric fungus</name>
    <name type="synonym">Agaricus chlorophos</name>
    <dbReference type="NCBI Taxonomy" id="658473"/>
    <lineage>
        <taxon>Eukaryota</taxon>
        <taxon>Fungi</taxon>
        <taxon>Dikarya</taxon>
        <taxon>Basidiomycota</taxon>
        <taxon>Agaricomycotina</taxon>
        <taxon>Agaricomycetes</taxon>
        <taxon>Agaricomycetidae</taxon>
        <taxon>Agaricales</taxon>
        <taxon>Marasmiineae</taxon>
        <taxon>Mycenaceae</taxon>
        <taxon>Mycena</taxon>
    </lineage>
</organism>
<evidence type="ECO:0000313" key="3">
    <source>
        <dbReference type="Proteomes" id="UP000815677"/>
    </source>
</evidence>
<protein>
    <recommendedName>
        <fullName evidence="4">PWI domain-containing protein</fullName>
    </recommendedName>
</protein>
<accession>A0ABQ0MDP2</accession>
<feature type="compositionally biased region" description="Low complexity" evidence="1">
    <location>
        <begin position="258"/>
        <end position="269"/>
    </location>
</feature>
<feature type="region of interest" description="Disordered" evidence="1">
    <location>
        <begin position="104"/>
        <end position="344"/>
    </location>
</feature>
<proteinExistence type="predicted"/>
<feature type="compositionally biased region" description="Low complexity" evidence="1">
    <location>
        <begin position="179"/>
        <end position="189"/>
    </location>
</feature>
<reference evidence="2" key="1">
    <citation type="submission" date="2014-09" db="EMBL/GenBank/DDBJ databases">
        <title>Genome sequence of the luminous mushroom Mycena chlorophos for searching fungal bioluminescence genes.</title>
        <authorList>
            <person name="Tanaka Y."/>
            <person name="Kasuga D."/>
            <person name="Oba Y."/>
            <person name="Hase S."/>
            <person name="Sato K."/>
            <person name="Oba Y."/>
            <person name="Sakakibara Y."/>
        </authorList>
    </citation>
    <scope>NUCLEOTIDE SEQUENCE</scope>
</reference>
<keyword evidence="3" id="KW-1185">Reference proteome</keyword>
<feature type="region of interest" description="Disordered" evidence="1">
    <location>
        <begin position="372"/>
        <end position="411"/>
    </location>
</feature>
<feature type="compositionally biased region" description="Low complexity" evidence="1">
    <location>
        <begin position="423"/>
        <end position="437"/>
    </location>
</feature>
<evidence type="ECO:0000256" key="1">
    <source>
        <dbReference type="SAM" id="MobiDB-lite"/>
    </source>
</evidence>
<evidence type="ECO:0000313" key="2">
    <source>
        <dbReference type="EMBL" id="GAT61209.1"/>
    </source>
</evidence>
<feature type="region of interest" description="Disordered" evidence="1">
    <location>
        <begin position="490"/>
        <end position="523"/>
    </location>
</feature>
<dbReference type="EMBL" id="DF850010">
    <property type="protein sequence ID" value="GAT61209.1"/>
    <property type="molecule type" value="Genomic_DNA"/>
</dbReference>
<feature type="region of interest" description="Disordered" evidence="1">
    <location>
        <begin position="423"/>
        <end position="444"/>
    </location>
</feature>
<evidence type="ECO:0008006" key="4">
    <source>
        <dbReference type="Google" id="ProtNLM"/>
    </source>
</evidence>
<gene>
    <name evidence="2" type="ORF">MCHLO_17258</name>
</gene>
<feature type="compositionally biased region" description="Basic and acidic residues" evidence="1">
    <location>
        <begin position="152"/>
        <end position="171"/>
    </location>
</feature>
<name>A0ABQ0MDP2_MYCCL</name>
<dbReference type="Proteomes" id="UP000815677">
    <property type="component" value="Unassembled WGS sequence"/>
</dbReference>
<sequence>MQSTSLRIHHISRTIMFLRRELRVWVNLDVEFLTNFTISLMKAIDIRSESAVKLLAEFLDLDAPYIEGERHVNAEHFAHEVYSFVRSPYKDLFVYDNVVQYDVPVTIPPPPTDRRRRRWRSPSLSSERERHRRRRRSRSYSVPRSRSRSRDRRRDEQYSRERNAMELDVRERQRRPRSRSYSASRSRSPSQKRRLDEGSSMQLDVPNERGLPGEITSGPEVKGKGRARSPSEESLVSLGTVSSAPLITPPLSGGRETQSSGGSREQSSSDPILTNGRIRWRSPAPAVRSKEESSRPPVAVNPKPPPRVRHRSLFESVQAHLARPPTSDESRPTVASTSNETDHGYTYDIHFEREDTPPPSLLLRMSDAHTGRPLVPQNHHHQREADGPGIGGRRGGEAISPTTQDGSAQRGFVKEATPILEAATATASKSKSDASTSRQMRPRLSAPEIMALTRARHARLGLPIAVATPAPTAPAPARASTLPVSVNVADGLEQDGTGGANRENPGASTTTTTTMAPTSSNSGARAALLRRLEEEKTRAKLAVTGVPALGNANSNSNPAMPANAVVIVDTAAIEARLRRKAQLRVRLAAEKRRATMS</sequence>